<reference evidence="3" key="1">
    <citation type="journal article" date="2019" name="Nat. Commun.">
        <title>The genome of broomcorn millet.</title>
        <authorList>
            <person name="Zou C."/>
            <person name="Miki D."/>
            <person name="Li D."/>
            <person name="Tang Q."/>
            <person name="Xiao L."/>
            <person name="Rajput S."/>
            <person name="Deng P."/>
            <person name="Jia W."/>
            <person name="Huang R."/>
            <person name="Zhang M."/>
            <person name="Sun Y."/>
            <person name="Hu J."/>
            <person name="Fu X."/>
            <person name="Schnable P.S."/>
            <person name="Li F."/>
            <person name="Zhang H."/>
            <person name="Feng B."/>
            <person name="Zhu X."/>
            <person name="Liu R."/>
            <person name="Schnable J.C."/>
            <person name="Zhu J.-K."/>
            <person name="Zhang H."/>
        </authorList>
    </citation>
    <scope>NUCLEOTIDE SEQUENCE [LARGE SCALE GENOMIC DNA]</scope>
</reference>
<sequence>MMKELEAVKVALAEEENRLEQLPSAIEKMKTDMKAPIREAICLHKLIKPIPRPADDDKQKINDIDQIRLHAISVIQNRLGSA</sequence>
<dbReference type="GO" id="GO:0008483">
    <property type="term" value="F:transaminase activity"/>
    <property type="evidence" value="ECO:0007669"/>
    <property type="project" value="UniProtKB-KW"/>
</dbReference>
<proteinExistence type="predicted"/>
<feature type="coiled-coil region" evidence="1">
    <location>
        <begin position="2"/>
        <end position="32"/>
    </location>
</feature>
<keyword evidence="3" id="KW-1185">Reference proteome</keyword>
<keyword evidence="1" id="KW-0175">Coiled coil</keyword>
<organism evidence="2 3">
    <name type="scientific">Panicum miliaceum</name>
    <name type="common">Proso millet</name>
    <name type="synonym">Broomcorn millet</name>
    <dbReference type="NCBI Taxonomy" id="4540"/>
    <lineage>
        <taxon>Eukaryota</taxon>
        <taxon>Viridiplantae</taxon>
        <taxon>Streptophyta</taxon>
        <taxon>Embryophyta</taxon>
        <taxon>Tracheophyta</taxon>
        <taxon>Spermatophyta</taxon>
        <taxon>Magnoliopsida</taxon>
        <taxon>Liliopsida</taxon>
        <taxon>Poales</taxon>
        <taxon>Poaceae</taxon>
        <taxon>PACMAD clade</taxon>
        <taxon>Panicoideae</taxon>
        <taxon>Panicodae</taxon>
        <taxon>Paniceae</taxon>
        <taxon>Panicinae</taxon>
        <taxon>Panicum</taxon>
        <taxon>Panicum sect. Panicum</taxon>
    </lineage>
</organism>
<comment type="caution">
    <text evidence="2">The sequence shown here is derived from an EMBL/GenBank/DDBJ whole genome shotgun (WGS) entry which is preliminary data.</text>
</comment>
<accession>A0A3L6TGF8</accession>
<protein>
    <submittedName>
        <fullName evidence="2">Aminotransferase-like protein</fullName>
    </submittedName>
</protein>
<gene>
    <name evidence="2" type="ORF">C2845_PM03G31760</name>
</gene>
<evidence type="ECO:0000313" key="3">
    <source>
        <dbReference type="Proteomes" id="UP000275267"/>
    </source>
</evidence>
<evidence type="ECO:0000256" key="1">
    <source>
        <dbReference type="SAM" id="Coils"/>
    </source>
</evidence>
<dbReference type="Proteomes" id="UP000275267">
    <property type="component" value="Unassembled WGS sequence"/>
</dbReference>
<evidence type="ECO:0000313" key="2">
    <source>
        <dbReference type="EMBL" id="RLN35806.1"/>
    </source>
</evidence>
<dbReference type="EMBL" id="PQIB02000002">
    <property type="protein sequence ID" value="RLN35806.1"/>
    <property type="molecule type" value="Genomic_DNA"/>
</dbReference>
<dbReference type="AlphaFoldDB" id="A0A3L6TGF8"/>
<name>A0A3L6TGF8_PANMI</name>